<protein>
    <submittedName>
        <fullName evidence="1">Uncharacterized protein</fullName>
    </submittedName>
</protein>
<reference evidence="1 2" key="1">
    <citation type="submission" date="2019-06" db="EMBL/GenBank/DDBJ databases">
        <authorList>
            <person name="Meng X."/>
        </authorList>
    </citation>
    <scope>NUCLEOTIDE SEQUENCE [LARGE SCALE GENOMIC DNA]</scope>
    <source>
        <strain evidence="1 2">M625</strain>
    </source>
</reference>
<dbReference type="AlphaFoldDB" id="A0A504IYG7"/>
<evidence type="ECO:0000313" key="2">
    <source>
        <dbReference type="Proteomes" id="UP000315540"/>
    </source>
</evidence>
<dbReference type="RefSeq" id="WP_140597743.1">
    <property type="nucleotide sequence ID" value="NZ_VFWZ01000011.1"/>
</dbReference>
<dbReference type="OrthoDB" id="5993839at2"/>
<dbReference type="InterPro" id="IPR058087">
    <property type="entry name" value="XAC2610_dom"/>
</dbReference>
<gene>
    <name evidence="1" type="ORF">FHK87_25660</name>
</gene>
<dbReference type="EMBL" id="VFWZ01000011">
    <property type="protein sequence ID" value="TPN81375.1"/>
    <property type="molecule type" value="Genomic_DNA"/>
</dbReference>
<organism evidence="1 2">
    <name type="scientific">Aquimarina algicola</name>
    <dbReference type="NCBI Taxonomy" id="2589995"/>
    <lineage>
        <taxon>Bacteria</taxon>
        <taxon>Pseudomonadati</taxon>
        <taxon>Bacteroidota</taxon>
        <taxon>Flavobacteriia</taxon>
        <taxon>Flavobacteriales</taxon>
        <taxon>Flavobacteriaceae</taxon>
        <taxon>Aquimarina</taxon>
    </lineage>
</organism>
<name>A0A504IYG7_9FLAO</name>
<evidence type="ECO:0000313" key="1">
    <source>
        <dbReference type="EMBL" id="TPN81375.1"/>
    </source>
</evidence>
<accession>A0A504IYG7</accession>
<sequence length="317" mass="37738">MENKSTSFDLSKRKYFLGTRKCCHDEYMIFEFQTKNNSLKGKVTNIRFIRDSSSILKGTIKDSIIEFTYEEQRIEKAHGIIGNKEIKIKLNDYYQLTLQEIDSSTYFKKYLKAYPKLITLKKDTIIGDYLFEIKVSDWNSRTHYGKSTITIKDKASKKEIQQIKSDAFYFYNKDKLYFNYSEDYNFDHHNDLSFSTGTNGPYMSYSANYYIYDKVEKKFLRNIEYENIANALSFRVDTINKIMISHNRGSSSIHYTDAYEWKNNKIELVKSLTIDKQYQRKVILKKRIHGELKTIIDEPDSNFTDDEMNKVYESFWN</sequence>
<dbReference type="NCBIfam" id="NF047539">
    <property type="entry name" value="XAC2610_fam"/>
    <property type="match status" value="1"/>
</dbReference>
<proteinExistence type="predicted"/>
<keyword evidence="2" id="KW-1185">Reference proteome</keyword>
<dbReference type="Proteomes" id="UP000315540">
    <property type="component" value="Unassembled WGS sequence"/>
</dbReference>
<comment type="caution">
    <text evidence="1">The sequence shown here is derived from an EMBL/GenBank/DDBJ whole genome shotgun (WGS) entry which is preliminary data.</text>
</comment>